<dbReference type="InterPro" id="IPR009057">
    <property type="entry name" value="Homeodomain-like_sf"/>
</dbReference>
<dbReference type="AlphaFoldDB" id="A0A0W1KIA2"/>
<evidence type="ECO:0000313" key="3">
    <source>
        <dbReference type="Proteomes" id="UP000054404"/>
    </source>
</evidence>
<dbReference type="EMBL" id="LNIZ01000007">
    <property type="protein sequence ID" value="KTF03638.1"/>
    <property type="molecule type" value="Genomic_DNA"/>
</dbReference>
<evidence type="ECO:0000256" key="1">
    <source>
        <dbReference type="SAM" id="MobiDB-lite"/>
    </source>
</evidence>
<dbReference type="STRING" id="59561.AQZ59_01426"/>
<gene>
    <name evidence="2" type="ORF">AQZ59_01426</name>
</gene>
<dbReference type="OrthoDB" id="4709704at2"/>
<dbReference type="SUPFAM" id="SSF46689">
    <property type="entry name" value="Homeodomain-like"/>
    <property type="match status" value="1"/>
</dbReference>
<sequence length="243" mass="25483">MAGVNSPYHEQLASRRAKTLAQIYDVAEAIMSSGAELTAGAVADAVGIKRNSLYRYIDSIDDLRARVVGRHFPAWITAVREAVDEARAGASDTEPAEASSVAERTGAGMTGTAAAGTAERGARATVAFVEANLRQATRSGHGWLMQLGAGIRRSQLEGESGGHAVLDDMLAELVAEALPQVEAERRAIVAALIRGLISTGFTLIDAGGSEDVIEEATQATRAILARAYGSMVRTIDPFASTSR</sequence>
<dbReference type="Gene3D" id="1.10.357.10">
    <property type="entry name" value="Tetracycline Repressor, domain 2"/>
    <property type="match status" value="1"/>
</dbReference>
<accession>A0A0W1KIA2</accession>
<proteinExistence type="predicted"/>
<feature type="region of interest" description="Disordered" evidence="1">
    <location>
        <begin position="87"/>
        <end position="116"/>
    </location>
</feature>
<keyword evidence="3" id="KW-1185">Reference proteome</keyword>
<protein>
    <recommendedName>
        <fullName evidence="4">HTH tetR-type domain-containing protein</fullName>
    </recommendedName>
</protein>
<dbReference type="Proteomes" id="UP000054404">
    <property type="component" value="Unassembled WGS sequence"/>
</dbReference>
<comment type="caution">
    <text evidence="2">The sequence shown here is derived from an EMBL/GenBank/DDBJ whole genome shotgun (WGS) entry which is preliminary data.</text>
</comment>
<evidence type="ECO:0008006" key="4">
    <source>
        <dbReference type="Google" id="ProtNLM"/>
    </source>
</evidence>
<dbReference type="RefSeq" id="WP_062613963.1">
    <property type="nucleotide sequence ID" value="NZ_LGYI01000011.1"/>
</dbReference>
<reference evidence="2 3" key="1">
    <citation type="submission" date="2015-11" db="EMBL/GenBank/DDBJ databases">
        <title>Draft Genome Sequence of the Type Strain Trueperella bernardiae LCDC 89-0504T, Isolated from Blood Culture.</title>
        <authorList>
            <person name="Bernier A.-M."/>
            <person name="Bernard K."/>
        </authorList>
    </citation>
    <scope>NUCLEOTIDE SEQUENCE [LARGE SCALE GENOMIC DNA]</scope>
    <source>
        <strain evidence="2 3">LCDC 89-0504</strain>
    </source>
</reference>
<feature type="compositionally biased region" description="Low complexity" evidence="1">
    <location>
        <begin position="102"/>
        <end position="116"/>
    </location>
</feature>
<name>A0A0W1KIA2_9ACTO</name>
<evidence type="ECO:0000313" key="2">
    <source>
        <dbReference type="EMBL" id="KTF03638.1"/>
    </source>
</evidence>
<organism evidence="2 3">
    <name type="scientific">Trueperella bernardiae</name>
    <dbReference type="NCBI Taxonomy" id="59561"/>
    <lineage>
        <taxon>Bacteria</taxon>
        <taxon>Bacillati</taxon>
        <taxon>Actinomycetota</taxon>
        <taxon>Actinomycetes</taxon>
        <taxon>Actinomycetales</taxon>
        <taxon>Actinomycetaceae</taxon>
        <taxon>Trueperella</taxon>
    </lineage>
</organism>